<keyword evidence="5" id="KW-0809">Transit peptide</keyword>
<dbReference type="GO" id="GO:0009507">
    <property type="term" value="C:chloroplast"/>
    <property type="evidence" value="ECO:0007669"/>
    <property type="project" value="UniProtKB-SubCell"/>
</dbReference>
<keyword evidence="4" id="KW-0934">Plastid</keyword>
<evidence type="ECO:0000256" key="6">
    <source>
        <dbReference type="ARBA" id="ARBA00061915"/>
    </source>
</evidence>
<dbReference type="eggNOG" id="ENOG502RY19">
    <property type="taxonomic scope" value="Eukaryota"/>
</dbReference>
<keyword evidence="3" id="KW-0150">Chloroplast</keyword>
<dbReference type="FunFam" id="3.30.460.10:FF:000026">
    <property type="entry name" value="Protein Iojap, chloroplastic"/>
    <property type="match status" value="1"/>
</dbReference>
<dbReference type="Gene3D" id="3.30.460.10">
    <property type="entry name" value="Beta Polymerase, domain 2"/>
    <property type="match status" value="1"/>
</dbReference>
<dbReference type="GO" id="GO:0017148">
    <property type="term" value="P:negative regulation of translation"/>
    <property type="evidence" value="ECO:0000318"/>
    <property type="project" value="GO_Central"/>
</dbReference>
<evidence type="ECO:0000256" key="3">
    <source>
        <dbReference type="ARBA" id="ARBA00022528"/>
    </source>
</evidence>
<sequence>MASDSQAEDEEQEDALLSDEEEETEEEDEEDNVDVDVLSNEEIDALMKEYGNVVRSDPEPRKSSAEDANADAEALSMATALATAANEVKAVDIKLFHVKPLIYWARYFLIASAFSMPQVNAIVGRIEDIAQEQYGKIPRPSGKPSGWTLMDFDIYTAGDVVVHIFLPSQREFYNLEEFYANAPLVELPFVSESSSSSTASFVLGPSKEGQRLEQRDEGEKKGL</sequence>
<dbReference type="Proteomes" id="UP000001514">
    <property type="component" value="Unassembled WGS sequence"/>
</dbReference>
<feature type="region of interest" description="Disordered" evidence="8">
    <location>
        <begin position="1"/>
        <end position="70"/>
    </location>
</feature>
<feature type="compositionally biased region" description="Basic and acidic residues" evidence="8">
    <location>
        <begin position="56"/>
        <end position="65"/>
    </location>
</feature>
<dbReference type="Pfam" id="PF02410">
    <property type="entry name" value="RsfS"/>
    <property type="match status" value="1"/>
</dbReference>
<evidence type="ECO:0000313" key="9">
    <source>
        <dbReference type="EMBL" id="EFJ31763.1"/>
    </source>
</evidence>
<proteinExistence type="inferred from homology"/>
<dbReference type="InParanoid" id="D8R8V0"/>
<evidence type="ECO:0000313" key="10">
    <source>
        <dbReference type="Proteomes" id="UP000001514"/>
    </source>
</evidence>
<dbReference type="KEGG" id="smo:SELMODRAFT_408614"/>
<dbReference type="SUPFAM" id="SSF81301">
    <property type="entry name" value="Nucleotidyltransferase"/>
    <property type="match status" value="1"/>
</dbReference>
<evidence type="ECO:0000256" key="8">
    <source>
        <dbReference type="SAM" id="MobiDB-lite"/>
    </source>
</evidence>
<feature type="compositionally biased region" description="Acidic residues" evidence="8">
    <location>
        <begin position="1"/>
        <end position="44"/>
    </location>
</feature>
<dbReference type="AlphaFoldDB" id="D8R8V0"/>
<reference evidence="9 10" key="1">
    <citation type="journal article" date="2011" name="Science">
        <title>The Selaginella genome identifies genetic changes associated with the evolution of vascular plants.</title>
        <authorList>
            <person name="Banks J.A."/>
            <person name="Nishiyama T."/>
            <person name="Hasebe M."/>
            <person name="Bowman J.L."/>
            <person name="Gribskov M."/>
            <person name="dePamphilis C."/>
            <person name="Albert V.A."/>
            <person name="Aono N."/>
            <person name="Aoyama T."/>
            <person name="Ambrose B.A."/>
            <person name="Ashton N.W."/>
            <person name="Axtell M.J."/>
            <person name="Barker E."/>
            <person name="Barker M.S."/>
            <person name="Bennetzen J.L."/>
            <person name="Bonawitz N.D."/>
            <person name="Chapple C."/>
            <person name="Cheng C."/>
            <person name="Correa L.G."/>
            <person name="Dacre M."/>
            <person name="DeBarry J."/>
            <person name="Dreyer I."/>
            <person name="Elias M."/>
            <person name="Engstrom E.M."/>
            <person name="Estelle M."/>
            <person name="Feng L."/>
            <person name="Finet C."/>
            <person name="Floyd S.K."/>
            <person name="Frommer W.B."/>
            <person name="Fujita T."/>
            <person name="Gramzow L."/>
            <person name="Gutensohn M."/>
            <person name="Harholt J."/>
            <person name="Hattori M."/>
            <person name="Heyl A."/>
            <person name="Hirai T."/>
            <person name="Hiwatashi Y."/>
            <person name="Ishikawa M."/>
            <person name="Iwata M."/>
            <person name="Karol K.G."/>
            <person name="Koehler B."/>
            <person name="Kolukisaoglu U."/>
            <person name="Kubo M."/>
            <person name="Kurata T."/>
            <person name="Lalonde S."/>
            <person name="Li K."/>
            <person name="Li Y."/>
            <person name="Litt A."/>
            <person name="Lyons E."/>
            <person name="Manning G."/>
            <person name="Maruyama T."/>
            <person name="Michael T.P."/>
            <person name="Mikami K."/>
            <person name="Miyazaki S."/>
            <person name="Morinaga S."/>
            <person name="Murata T."/>
            <person name="Mueller-Roeber B."/>
            <person name="Nelson D.R."/>
            <person name="Obara M."/>
            <person name="Oguri Y."/>
            <person name="Olmstead R.G."/>
            <person name="Onodera N."/>
            <person name="Petersen B.L."/>
            <person name="Pils B."/>
            <person name="Prigge M."/>
            <person name="Rensing S.A."/>
            <person name="Riano-Pachon D.M."/>
            <person name="Roberts A.W."/>
            <person name="Sato Y."/>
            <person name="Scheller H.V."/>
            <person name="Schulz B."/>
            <person name="Schulz C."/>
            <person name="Shakirov E.V."/>
            <person name="Shibagaki N."/>
            <person name="Shinohara N."/>
            <person name="Shippen D.E."/>
            <person name="Soerensen I."/>
            <person name="Sotooka R."/>
            <person name="Sugimoto N."/>
            <person name="Sugita M."/>
            <person name="Sumikawa N."/>
            <person name="Tanurdzic M."/>
            <person name="Theissen G."/>
            <person name="Ulvskov P."/>
            <person name="Wakazuki S."/>
            <person name="Weng J.K."/>
            <person name="Willats W.W."/>
            <person name="Wipf D."/>
            <person name="Wolf P.G."/>
            <person name="Yang L."/>
            <person name="Zimmer A.D."/>
            <person name="Zhu Q."/>
            <person name="Mitros T."/>
            <person name="Hellsten U."/>
            <person name="Loque D."/>
            <person name="Otillar R."/>
            <person name="Salamov A."/>
            <person name="Schmutz J."/>
            <person name="Shapiro H."/>
            <person name="Lindquist E."/>
            <person name="Lucas S."/>
            <person name="Rokhsar D."/>
            <person name="Grigoriev I.V."/>
        </authorList>
    </citation>
    <scope>NUCLEOTIDE SEQUENCE [LARGE SCALE GENOMIC DNA]</scope>
</reference>
<dbReference type="PANTHER" id="PTHR21043">
    <property type="entry name" value="IOJAP SUPERFAMILY ORTHOLOG"/>
    <property type="match status" value="1"/>
</dbReference>
<organism evidence="10">
    <name type="scientific">Selaginella moellendorffii</name>
    <name type="common">Spikemoss</name>
    <dbReference type="NCBI Taxonomy" id="88036"/>
    <lineage>
        <taxon>Eukaryota</taxon>
        <taxon>Viridiplantae</taxon>
        <taxon>Streptophyta</taxon>
        <taxon>Embryophyta</taxon>
        <taxon>Tracheophyta</taxon>
        <taxon>Lycopodiopsida</taxon>
        <taxon>Selaginellales</taxon>
        <taxon>Selaginellaceae</taxon>
        <taxon>Selaginella</taxon>
    </lineage>
</organism>
<name>D8R8V0_SELML</name>
<dbReference type="Gramene" id="EFJ31763">
    <property type="protein sequence ID" value="EFJ31763"/>
    <property type="gene ID" value="SELMODRAFT_408614"/>
</dbReference>
<dbReference type="FunCoup" id="D8R8V0">
    <property type="interactions" value="1088"/>
</dbReference>
<dbReference type="GO" id="GO:0043023">
    <property type="term" value="F:ribosomal large subunit binding"/>
    <property type="evidence" value="ECO:0000318"/>
    <property type="project" value="GO_Central"/>
</dbReference>
<dbReference type="InterPro" id="IPR004394">
    <property type="entry name" value="Iojap/RsfS/C7orf30"/>
</dbReference>
<dbReference type="PANTHER" id="PTHR21043:SF2">
    <property type="entry name" value="PROTEIN IOJAP, CHLOROPLASTIC"/>
    <property type="match status" value="1"/>
</dbReference>
<evidence type="ECO:0000256" key="7">
    <source>
        <dbReference type="ARBA" id="ARBA00069129"/>
    </source>
</evidence>
<dbReference type="STRING" id="88036.D8R8V0"/>
<protein>
    <recommendedName>
        <fullName evidence="7">Protein Iojap, chloroplastic</fullName>
    </recommendedName>
</protein>
<dbReference type="NCBIfam" id="TIGR00090">
    <property type="entry name" value="rsfS_iojap_ybeB"/>
    <property type="match status" value="1"/>
</dbReference>
<comment type="subunit">
    <text evidence="6">Interacts with chloroplast ribosomal protein uL14c (rpl14).</text>
</comment>
<comment type="similarity">
    <text evidence="2">Belongs to the Iojap/RsfS family.</text>
</comment>
<evidence type="ECO:0000256" key="2">
    <source>
        <dbReference type="ARBA" id="ARBA00010574"/>
    </source>
</evidence>
<evidence type="ECO:0000256" key="5">
    <source>
        <dbReference type="ARBA" id="ARBA00022946"/>
    </source>
</evidence>
<dbReference type="HOGENOM" id="CLU_1285187_0_0_1"/>
<dbReference type="OMA" id="YKPNSWT"/>
<feature type="region of interest" description="Disordered" evidence="8">
    <location>
        <begin position="196"/>
        <end position="223"/>
    </location>
</feature>
<accession>D8R8V0</accession>
<evidence type="ECO:0000256" key="1">
    <source>
        <dbReference type="ARBA" id="ARBA00004229"/>
    </source>
</evidence>
<evidence type="ECO:0000256" key="4">
    <source>
        <dbReference type="ARBA" id="ARBA00022640"/>
    </source>
</evidence>
<dbReference type="InterPro" id="IPR043519">
    <property type="entry name" value="NT_sf"/>
</dbReference>
<feature type="compositionally biased region" description="Basic and acidic residues" evidence="8">
    <location>
        <begin position="208"/>
        <end position="223"/>
    </location>
</feature>
<dbReference type="EMBL" id="GL377573">
    <property type="protein sequence ID" value="EFJ31763.1"/>
    <property type="molecule type" value="Genomic_DNA"/>
</dbReference>
<dbReference type="GO" id="GO:0090071">
    <property type="term" value="P:negative regulation of ribosome biogenesis"/>
    <property type="evidence" value="ECO:0000318"/>
    <property type="project" value="GO_Central"/>
</dbReference>
<gene>
    <name evidence="9" type="ORF">SELMODRAFT_408614</name>
</gene>
<dbReference type="HAMAP" id="MF_01477">
    <property type="entry name" value="Iojap_RsfS"/>
    <property type="match status" value="1"/>
</dbReference>
<comment type="subcellular location">
    <subcellularLocation>
        <location evidence="1">Plastid</location>
        <location evidence="1">Chloroplast</location>
    </subcellularLocation>
</comment>
<keyword evidence="10" id="KW-1185">Reference proteome</keyword>